<dbReference type="RefSeq" id="WP_075037301.1">
    <property type="nucleotide sequence ID" value="NZ_FOSB01000008.1"/>
</dbReference>
<dbReference type="GO" id="GO:0030288">
    <property type="term" value="C:outer membrane-bounded periplasmic space"/>
    <property type="evidence" value="ECO:0007669"/>
    <property type="project" value="TreeGrafter"/>
</dbReference>
<dbReference type="Gene3D" id="2.30.30.40">
    <property type="entry name" value="SH3 Domains"/>
    <property type="match status" value="1"/>
</dbReference>
<protein>
    <submittedName>
        <fullName evidence="6">N-acetylmuramoyl-L-alanine amidase</fullName>
    </submittedName>
</protein>
<name>A0A1I3XFC1_HALDA</name>
<dbReference type="Pfam" id="PF01520">
    <property type="entry name" value="Amidase_3"/>
    <property type="match status" value="1"/>
</dbReference>
<dbReference type="InterPro" id="IPR002508">
    <property type="entry name" value="MurNAc-LAA_cat"/>
</dbReference>
<dbReference type="GO" id="GO:0009253">
    <property type="term" value="P:peptidoglycan catabolic process"/>
    <property type="evidence" value="ECO:0007669"/>
    <property type="project" value="InterPro"/>
</dbReference>
<dbReference type="GO" id="GO:0071555">
    <property type="term" value="P:cell wall organization"/>
    <property type="evidence" value="ECO:0007669"/>
    <property type="project" value="UniProtKB-KW"/>
</dbReference>
<evidence type="ECO:0000256" key="3">
    <source>
        <dbReference type="ARBA" id="ARBA00023316"/>
    </source>
</evidence>
<dbReference type="GO" id="GO:0008745">
    <property type="term" value="F:N-acetylmuramoyl-L-alanine amidase activity"/>
    <property type="evidence" value="ECO:0007669"/>
    <property type="project" value="InterPro"/>
</dbReference>
<dbReference type="PROSITE" id="PS51272">
    <property type="entry name" value="SLH"/>
    <property type="match status" value="3"/>
</dbReference>
<feature type="domain" description="SH3b" evidence="5">
    <location>
        <begin position="208"/>
        <end position="270"/>
    </location>
</feature>
<dbReference type="SUPFAM" id="SSF53187">
    <property type="entry name" value="Zn-dependent exopeptidases"/>
    <property type="match status" value="1"/>
</dbReference>
<reference evidence="7" key="1">
    <citation type="submission" date="2016-10" db="EMBL/GenBank/DDBJ databases">
        <authorList>
            <person name="Varghese N."/>
            <person name="Submissions S."/>
        </authorList>
    </citation>
    <scope>NUCLEOTIDE SEQUENCE [LARGE SCALE GENOMIC DNA]</scope>
    <source>
        <strain evidence="7">CGMCC 1.3704</strain>
    </source>
</reference>
<keyword evidence="2" id="KW-0378">Hydrolase</keyword>
<gene>
    <name evidence="6" type="ORF">SAMN04487936_108162</name>
</gene>
<dbReference type="OrthoDB" id="9806267at2"/>
<keyword evidence="3" id="KW-0961">Cell wall biogenesis/degradation</keyword>
<keyword evidence="7" id="KW-1185">Reference proteome</keyword>
<dbReference type="AlphaFoldDB" id="A0A1I3XFC1"/>
<dbReference type="InterPro" id="IPR050695">
    <property type="entry name" value="N-acetylmuramoyl_amidase_3"/>
</dbReference>
<dbReference type="Proteomes" id="UP000183557">
    <property type="component" value="Unassembled WGS sequence"/>
</dbReference>
<keyword evidence="1" id="KW-0732">Signal</keyword>
<dbReference type="SMART" id="SM00646">
    <property type="entry name" value="Ami_3"/>
    <property type="match status" value="1"/>
</dbReference>
<dbReference type="STRING" id="240302.BN982_01216"/>
<feature type="domain" description="SLH" evidence="4">
    <location>
        <begin position="23"/>
        <end position="82"/>
    </location>
</feature>
<evidence type="ECO:0000256" key="2">
    <source>
        <dbReference type="ARBA" id="ARBA00022801"/>
    </source>
</evidence>
<proteinExistence type="predicted"/>
<dbReference type="PANTHER" id="PTHR30404:SF0">
    <property type="entry name" value="N-ACETYLMURAMOYL-L-ALANINE AMIDASE AMIC"/>
    <property type="match status" value="1"/>
</dbReference>
<dbReference type="Gene3D" id="3.40.630.40">
    <property type="entry name" value="Zn-dependent exopeptidases"/>
    <property type="match status" value="1"/>
</dbReference>
<dbReference type="PANTHER" id="PTHR30404">
    <property type="entry name" value="N-ACETYLMURAMOYL-L-ALANINE AMIDASE"/>
    <property type="match status" value="1"/>
</dbReference>
<dbReference type="CDD" id="cd02696">
    <property type="entry name" value="MurNAc-LAA"/>
    <property type="match status" value="1"/>
</dbReference>
<evidence type="ECO:0000259" key="5">
    <source>
        <dbReference type="PROSITE" id="PS51781"/>
    </source>
</evidence>
<feature type="domain" description="SLH" evidence="4">
    <location>
        <begin position="147"/>
        <end position="205"/>
    </location>
</feature>
<dbReference type="InterPro" id="IPR003646">
    <property type="entry name" value="SH3-like_bac-type"/>
</dbReference>
<dbReference type="SMART" id="SM00287">
    <property type="entry name" value="SH3b"/>
    <property type="match status" value="1"/>
</dbReference>
<dbReference type="InterPro" id="IPR001119">
    <property type="entry name" value="SLH_dom"/>
</dbReference>
<dbReference type="Pfam" id="PF00395">
    <property type="entry name" value="SLH"/>
    <property type="match status" value="3"/>
</dbReference>
<accession>A0A1I3XFC1</accession>
<evidence type="ECO:0000256" key="1">
    <source>
        <dbReference type="ARBA" id="ARBA00022729"/>
    </source>
</evidence>
<evidence type="ECO:0000313" key="7">
    <source>
        <dbReference type="Proteomes" id="UP000183557"/>
    </source>
</evidence>
<sequence length="455" mass="49649">MSKKWLYGCLGILLFAIAVFIPQGKAHAMHDIPAKYKTEINYLVERGIVKGYPSGDFVPNDEVTREQAATMVGRALGLNGNKRNTVFPGVDADSFASGYIQSAYEQGIITGYPDGTFKPKESMTRGEMAYLISKAFSLSRQSPVSYKDVESAGSQYEAINKVTTAGIANGYSDGTFKPEKTITRTEFSLLVARGLNDDFKVSQEGDTIEERVVTAGVLNVRSGPSTSYSRVGQITRGTTVKVHHVDGEWLRISTGNLNGYVHSDYTASTVSGNRSIAIDAGHGGADGGAQFNGLVEKEINLNVSKRIRGYLENAGVEVIMTRDDDTFIPLDDRNAYAVNHGADAFVSIHSNAFSDPSANGTETYYSSQSQRVTDSKQLATFIQNRLYKAIDTKDRGVKDVPYRVIRSTPIPSTLVELGFTTNASDASKLGSSYWRDRAAKAISEGIIDYFEWKES</sequence>
<evidence type="ECO:0000313" key="6">
    <source>
        <dbReference type="EMBL" id="SFK18172.1"/>
    </source>
</evidence>
<dbReference type="EMBL" id="FOSB01000008">
    <property type="protein sequence ID" value="SFK18172.1"/>
    <property type="molecule type" value="Genomic_DNA"/>
</dbReference>
<organism evidence="6 7">
    <name type="scientific">Halobacillus dabanensis</name>
    <dbReference type="NCBI Taxonomy" id="240302"/>
    <lineage>
        <taxon>Bacteria</taxon>
        <taxon>Bacillati</taxon>
        <taxon>Bacillota</taxon>
        <taxon>Bacilli</taxon>
        <taxon>Bacillales</taxon>
        <taxon>Bacillaceae</taxon>
        <taxon>Halobacillus</taxon>
    </lineage>
</organism>
<dbReference type="Pfam" id="PF08239">
    <property type="entry name" value="SH3_3"/>
    <property type="match status" value="1"/>
</dbReference>
<dbReference type="PROSITE" id="PS51781">
    <property type="entry name" value="SH3B"/>
    <property type="match status" value="1"/>
</dbReference>
<feature type="domain" description="SLH" evidence="4">
    <location>
        <begin position="83"/>
        <end position="146"/>
    </location>
</feature>
<evidence type="ECO:0000259" key="4">
    <source>
        <dbReference type="PROSITE" id="PS51272"/>
    </source>
</evidence>